<evidence type="ECO:0000313" key="3">
    <source>
        <dbReference type="Proteomes" id="UP000019132"/>
    </source>
</evidence>
<protein>
    <submittedName>
        <fullName evidence="2">Uncharacterized protein</fullName>
    </submittedName>
</protein>
<dbReference type="Proteomes" id="UP000019132">
    <property type="component" value="Unassembled WGS sequence"/>
</dbReference>
<reference evidence="3" key="2">
    <citation type="submission" date="2010-04" db="EMBL/GenBank/DDBJ databases">
        <authorList>
            <person name="Buell R."/>
            <person name="Hamilton J."/>
            <person name="Hostetler J."/>
        </authorList>
    </citation>
    <scope>NUCLEOTIDE SEQUENCE [LARGE SCALE GENOMIC DNA]</scope>
    <source>
        <strain evidence="3">DAOM:BR144</strain>
    </source>
</reference>
<evidence type="ECO:0000256" key="1">
    <source>
        <dbReference type="SAM" id="MobiDB-lite"/>
    </source>
</evidence>
<feature type="compositionally biased region" description="Polar residues" evidence="1">
    <location>
        <begin position="243"/>
        <end position="253"/>
    </location>
</feature>
<proteinExistence type="predicted"/>
<dbReference type="VEuPathDB" id="FungiDB:PYU1_G014962"/>
<organism evidence="2 3">
    <name type="scientific">Globisporangium ultimum (strain ATCC 200006 / CBS 805.95 / DAOM BR144)</name>
    <name type="common">Pythium ultimum</name>
    <dbReference type="NCBI Taxonomy" id="431595"/>
    <lineage>
        <taxon>Eukaryota</taxon>
        <taxon>Sar</taxon>
        <taxon>Stramenopiles</taxon>
        <taxon>Oomycota</taxon>
        <taxon>Peronosporomycetes</taxon>
        <taxon>Pythiales</taxon>
        <taxon>Pythiaceae</taxon>
        <taxon>Globisporangium</taxon>
    </lineage>
</organism>
<dbReference type="EMBL" id="ADOS01001455">
    <property type="status" value="NOT_ANNOTATED_CDS"/>
    <property type="molecule type" value="Genomic_DNA"/>
</dbReference>
<name>K3XCP4_GLOUD</name>
<feature type="region of interest" description="Disordered" evidence="1">
    <location>
        <begin position="231"/>
        <end position="253"/>
    </location>
</feature>
<reference evidence="2" key="3">
    <citation type="submission" date="2015-02" db="UniProtKB">
        <authorList>
            <consortium name="EnsemblProtists"/>
        </authorList>
    </citation>
    <scope>IDENTIFICATION</scope>
    <source>
        <strain evidence="2">DAOM BR144</strain>
    </source>
</reference>
<dbReference type="EnsemblProtists" id="PYU1_T014993">
    <property type="protein sequence ID" value="PYU1_T014993"/>
    <property type="gene ID" value="PYU1_G014962"/>
</dbReference>
<dbReference type="STRING" id="431595.K3XCP4"/>
<keyword evidence="3" id="KW-1185">Reference proteome</keyword>
<dbReference type="AlphaFoldDB" id="K3XCP4"/>
<dbReference type="eggNOG" id="ENOG502S5M5">
    <property type="taxonomic scope" value="Eukaryota"/>
</dbReference>
<evidence type="ECO:0000313" key="2">
    <source>
        <dbReference type="EnsemblProtists" id="PYU1_T014993"/>
    </source>
</evidence>
<sequence length="610" mass="68089">MKTSAANIEWRKQWRASSSHPQVTIPTDAAFAEAERVFLDENSTAAERKAAALRGVPTPVNSDQCYSMWIPARDLTSTFSDTEIMTSLGFDQKSTLWANSIVHLRDFKVIRGKGVSFTCTDREICTKLGNLQLSICGKCQDSPYSNVIYDWFAAHGAPPVYITPSRTANGLQSCNRRVYFNQKDPPAVLMIGGKEPLRQIQFTASGYCVVNHRIQAYNKKIPPFLLERRKKNFQPSKDPPTAEVSSDTPSNAGVQSIIPIIPIIPADTGGDLDADMGSGSDMGSDTDMTSLSVNPSSMWTSEEQKATIPISPLPDVCDAYHLIERSKKIIFSTVPADEAQAFLLPPSQVSYPLIASHNVYEWITLGSEAASISPDIDVTLHNQDRSPIRSQVTQEEGQIEVQRTTIDYNVESMSVASLCNYIQAFLQKFDEESSPEMNIVTVKTQPSLFRPLYDTSTPSNYSVMTGKFYGHALLRKISSQELPPELDTFEDKVQAVFNPQDPEDYQTMLSQCLDHNQALFWQQVWIAEFDLLLQVMAPSIYSDPYKVCAISQAPAQRLQHTLWLLWDDATLLNLLRSDLMEKLASMRLPSELLTSICELRKSLFPSPPSL</sequence>
<accession>K3XCP4</accession>
<dbReference type="HOGENOM" id="CLU_021831_0_0_1"/>
<dbReference type="OMA" id="VTICGCK"/>
<dbReference type="InParanoid" id="K3XCP4"/>
<reference evidence="3" key="1">
    <citation type="journal article" date="2010" name="Genome Biol.">
        <title>Genome sequence of the necrotrophic plant pathogen Pythium ultimum reveals original pathogenicity mechanisms and effector repertoire.</title>
        <authorList>
            <person name="Levesque C.A."/>
            <person name="Brouwer H."/>
            <person name="Cano L."/>
            <person name="Hamilton J.P."/>
            <person name="Holt C."/>
            <person name="Huitema E."/>
            <person name="Raffaele S."/>
            <person name="Robideau G.P."/>
            <person name="Thines M."/>
            <person name="Win J."/>
            <person name="Zerillo M.M."/>
            <person name="Beakes G.W."/>
            <person name="Boore J.L."/>
            <person name="Busam D."/>
            <person name="Dumas B."/>
            <person name="Ferriera S."/>
            <person name="Fuerstenberg S.I."/>
            <person name="Gachon C.M."/>
            <person name="Gaulin E."/>
            <person name="Govers F."/>
            <person name="Grenville-Briggs L."/>
            <person name="Horner N."/>
            <person name="Hostetler J."/>
            <person name="Jiang R.H."/>
            <person name="Johnson J."/>
            <person name="Krajaejun T."/>
            <person name="Lin H."/>
            <person name="Meijer H.J."/>
            <person name="Moore B."/>
            <person name="Morris P."/>
            <person name="Phuntmart V."/>
            <person name="Puiu D."/>
            <person name="Shetty J."/>
            <person name="Stajich J.E."/>
            <person name="Tripathy S."/>
            <person name="Wawra S."/>
            <person name="van West P."/>
            <person name="Whitty B.R."/>
            <person name="Coutinho P.M."/>
            <person name="Henrissat B."/>
            <person name="Martin F."/>
            <person name="Thomas P.D."/>
            <person name="Tyler B.M."/>
            <person name="De Vries R.P."/>
            <person name="Kamoun S."/>
            <person name="Yandell M."/>
            <person name="Tisserat N."/>
            <person name="Buell C.R."/>
        </authorList>
    </citation>
    <scope>NUCLEOTIDE SEQUENCE</scope>
    <source>
        <strain evidence="3">DAOM:BR144</strain>
    </source>
</reference>